<evidence type="ECO:0000256" key="1">
    <source>
        <dbReference type="SAM" id="MobiDB-lite"/>
    </source>
</evidence>
<dbReference type="EMBL" id="BDGG01000006">
    <property type="protein sequence ID" value="GAV00484.1"/>
    <property type="molecule type" value="Genomic_DNA"/>
</dbReference>
<feature type="region of interest" description="Disordered" evidence="1">
    <location>
        <begin position="1"/>
        <end position="23"/>
    </location>
</feature>
<organism evidence="2 3">
    <name type="scientific">Ramazzottius varieornatus</name>
    <name type="common">Water bear</name>
    <name type="synonym">Tardigrade</name>
    <dbReference type="NCBI Taxonomy" id="947166"/>
    <lineage>
        <taxon>Eukaryota</taxon>
        <taxon>Metazoa</taxon>
        <taxon>Ecdysozoa</taxon>
        <taxon>Tardigrada</taxon>
        <taxon>Eutardigrada</taxon>
        <taxon>Parachela</taxon>
        <taxon>Hypsibioidea</taxon>
        <taxon>Ramazzottiidae</taxon>
        <taxon>Ramazzottius</taxon>
    </lineage>
</organism>
<dbReference type="AlphaFoldDB" id="A0A1D1VNH4"/>
<evidence type="ECO:0000313" key="2">
    <source>
        <dbReference type="EMBL" id="GAV00484.1"/>
    </source>
</evidence>
<keyword evidence="3" id="KW-1185">Reference proteome</keyword>
<comment type="caution">
    <text evidence="2">The sequence shown here is derived from an EMBL/GenBank/DDBJ whole genome shotgun (WGS) entry which is preliminary data.</text>
</comment>
<dbReference type="Proteomes" id="UP000186922">
    <property type="component" value="Unassembled WGS sequence"/>
</dbReference>
<sequence length="89" mass="10067">MVSITDDFPLGPANLHSAKPDVQQRRSIVDYRLPFCWLYPHYDKDSPLCPVRCSARLRTFLVTLGPHLVLSPDSSSLGFIVMSCFGINW</sequence>
<protein>
    <submittedName>
        <fullName evidence="2">Uncharacterized protein</fullName>
    </submittedName>
</protein>
<name>A0A1D1VNH4_RAMVA</name>
<accession>A0A1D1VNH4</accession>
<reference evidence="2 3" key="1">
    <citation type="journal article" date="2016" name="Nat. Commun.">
        <title>Extremotolerant tardigrade genome and improved radiotolerance of human cultured cells by tardigrade-unique protein.</title>
        <authorList>
            <person name="Hashimoto T."/>
            <person name="Horikawa D.D."/>
            <person name="Saito Y."/>
            <person name="Kuwahara H."/>
            <person name="Kozuka-Hata H."/>
            <person name="Shin-I T."/>
            <person name="Minakuchi Y."/>
            <person name="Ohishi K."/>
            <person name="Motoyama A."/>
            <person name="Aizu T."/>
            <person name="Enomoto A."/>
            <person name="Kondo K."/>
            <person name="Tanaka S."/>
            <person name="Hara Y."/>
            <person name="Koshikawa S."/>
            <person name="Sagara H."/>
            <person name="Miura T."/>
            <person name="Yokobori S."/>
            <person name="Miyagawa K."/>
            <person name="Suzuki Y."/>
            <person name="Kubo T."/>
            <person name="Oyama M."/>
            <person name="Kohara Y."/>
            <person name="Fujiyama A."/>
            <person name="Arakawa K."/>
            <person name="Katayama T."/>
            <person name="Toyoda A."/>
            <person name="Kunieda T."/>
        </authorList>
    </citation>
    <scope>NUCLEOTIDE SEQUENCE [LARGE SCALE GENOMIC DNA]</scope>
    <source>
        <strain evidence="2 3">YOKOZUNA-1</strain>
    </source>
</reference>
<gene>
    <name evidence="2" type="primary">RvY_11323</name>
    <name evidence="2" type="synonym">RvY_11323.2</name>
    <name evidence="2" type="ORF">RvY_11323-2</name>
</gene>
<proteinExistence type="predicted"/>
<evidence type="ECO:0000313" key="3">
    <source>
        <dbReference type="Proteomes" id="UP000186922"/>
    </source>
</evidence>